<evidence type="ECO:0000313" key="3">
    <source>
        <dbReference type="Proteomes" id="UP000005237"/>
    </source>
</evidence>
<reference evidence="3" key="1">
    <citation type="submission" date="2010-08" db="EMBL/GenBank/DDBJ databases">
        <authorList>
            <consortium name="Caenorhabditis japonica Sequencing Consortium"/>
            <person name="Wilson R.K."/>
        </authorList>
    </citation>
    <scope>NUCLEOTIDE SEQUENCE [LARGE SCALE GENOMIC DNA]</scope>
    <source>
        <strain evidence="3">DF5081</strain>
    </source>
</reference>
<dbReference type="AlphaFoldDB" id="A0A8R1ED65"/>
<feature type="compositionally biased region" description="Polar residues" evidence="1">
    <location>
        <begin position="241"/>
        <end position="262"/>
    </location>
</feature>
<feature type="compositionally biased region" description="Low complexity" evidence="1">
    <location>
        <begin position="77"/>
        <end position="91"/>
    </location>
</feature>
<feature type="compositionally biased region" description="Low complexity" evidence="1">
    <location>
        <begin position="129"/>
        <end position="145"/>
    </location>
</feature>
<feature type="compositionally biased region" description="Low complexity" evidence="1">
    <location>
        <begin position="188"/>
        <end position="240"/>
    </location>
</feature>
<feature type="region of interest" description="Disordered" evidence="1">
    <location>
        <begin position="77"/>
        <end position="96"/>
    </location>
</feature>
<evidence type="ECO:0000313" key="2">
    <source>
        <dbReference type="EnsemblMetazoa" id="CJA31664b.1"/>
    </source>
</evidence>
<dbReference type="EnsemblMetazoa" id="CJA31664b.1">
    <property type="protein sequence ID" value="CJA31664b.1"/>
    <property type="gene ID" value="WBGene00207511"/>
</dbReference>
<protein>
    <submittedName>
        <fullName evidence="2">Uncharacterized protein</fullName>
    </submittedName>
</protein>
<feature type="region of interest" description="Disordered" evidence="1">
    <location>
        <begin position="113"/>
        <end position="262"/>
    </location>
</feature>
<accession>A0A8R1ED65</accession>
<dbReference type="Proteomes" id="UP000005237">
    <property type="component" value="Unassembled WGS sequence"/>
</dbReference>
<reference evidence="2" key="2">
    <citation type="submission" date="2022-06" db="UniProtKB">
        <authorList>
            <consortium name="EnsemblMetazoa"/>
        </authorList>
    </citation>
    <scope>IDENTIFICATION</scope>
    <source>
        <strain evidence="2">DF5081</strain>
    </source>
</reference>
<evidence type="ECO:0000256" key="1">
    <source>
        <dbReference type="SAM" id="MobiDB-lite"/>
    </source>
</evidence>
<name>A0A8R1ED65_CAEJA</name>
<proteinExistence type="predicted"/>
<feature type="compositionally biased region" description="Polar residues" evidence="1">
    <location>
        <begin position="148"/>
        <end position="165"/>
    </location>
</feature>
<organism evidence="2 3">
    <name type="scientific">Caenorhabditis japonica</name>
    <dbReference type="NCBI Taxonomy" id="281687"/>
    <lineage>
        <taxon>Eukaryota</taxon>
        <taxon>Metazoa</taxon>
        <taxon>Ecdysozoa</taxon>
        <taxon>Nematoda</taxon>
        <taxon>Chromadorea</taxon>
        <taxon>Rhabditida</taxon>
        <taxon>Rhabditina</taxon>
        <taxon>Rhabditomorpha</taxon>
        <taxon>Rhabditoidea</taxon>
        <taxon>Rhabditidae</taxon>
        <taxon>Peloderinae</taxon>
        <taxon>Caenorhabditis</taxon>
    </lineage>
</organism>
<sequence>SFANPALDTALHDVRFANMNVKTFLSMSSKDLDNMTQEEIDLLASNSQQIKKFPPARIPTPSVSEVIQSTTNSIPMTTISEYPTTSPSSSRYTKKRKIDQTIDEVVQIATRMELFPPNDDRRGSVVDFSTYSAPTPTSTPISSPPHVSETTTSRTLAPEDSTSSGEPPAKKPAPASLKKITTKRAKTPKTPGKKPALSSSSSSAASTTSGRTPRAAAIAANNAIAHNKTPTSSSSGAGPSQEPNSRQITAKQPPNSCQTAAK</sequence>
<keyword evidence="3" id="KW-1185">Reference proteome</keyword>